<accession>A0A6A3CZP0</accession>
<sequence length="190" mass="21289">MEDLDSLWNYQEGFDELKLKLQITAIELESFRTEAKEQIKKYRDEVNHLLNLLKLASKERDELQKLVNKLMASSSSENLLMIAAKANSSITESNSLSETNNHNNSHGSSSPVDSLLDVVTSPDFSTAVIDNLAEGKSLPEKGKLLEAVMEASPPLLQTLLFTGPLPQWRNPPPLQNYKIPSVSIKRPRFQ</sequence>
<comment type="caution">
    <text evidence="3">The sequence shown here is derived from an EMBL/GenBank/DDBJ whole genome shotgun (WGS) entry which is preliminary data.</text>
</comment>
<dbReference type="EMBL" id="VEPZ02000141">
    <property type="protein sequence ID" value="KAE8732661.1"/>
    <property type="molecule type" value="Genomic_DNA"/>
</dbReference>
<name>A0A6A3CZP0_HIBSY</name>
<gene>
    <name evidence="3" type="ORF">F3Y22_tig00001818pilonHSYRG00131</name>
</gene>
<dbReference type="PANTHER" id="PTHR33431:SF12">
    <property type="entry name" value="HIGH MOBILITY GROUP BOX PROTEIN, PUTATIVE (DUF1635)-RELATED"/>
    <property type="match status" value="1"/>
</dbReference>
<dbReference type="AlphaFoldDB" id="A0A6A3CZP0"/>
<dbReference type="PANTHER" id="PTHR33431">
    <property type="entry name" value="ENABLED-LIKE PROTEIN (DUF1635)"/>
    <property type="match status" value="1"/>
</dbReference>
<protein>
    <submittedName>
        <fullName evidence="3">TOX high mobility group box family member 4-A</fullName>
    </submittedName>
</protein>
<evidence type="ECO:0000313" key="4">
    <source>
        <dbReference type="Proteomes" id="UP000436088"/>
    </source>
</evidence>
<dbReference type="OrthoDB" id="778241at2759"/>
<dbReference type="InterPro" id="IPR012862">
    <property type="entry name" value="DUF1635"/>
</dbReference>
<feature type="coiled-coil region" evidence="1">
    <location>
        <begin position="25"/>
        <end position="73"/>
    </location>
</feature>
<feature type="region of interest" description="Disordered" evidence="2">
    <location>
        <begin position="93"/>
        <end position="113"/>
    </location>
</feature>
<dbReference type="Pfam" id="PF07795">
    <property type="entry name" value="DUF1635"/>
    <property type="match status" value="1"/>
</dbReference>
<keyword evidence="1" id="KW-0175">Coiled coil</keyword>
<evidence type="ECO:0000256" key="2">
    <source>
        <dbReference type="SAM" id="MobiDB-lite"/>
    </source>
</evidence>
<feature type="compositionally biased region" description="Low complexity" evidence="2">
    <location>
        <begin position="100"/>
        <end position="113"/>
    </location>
</feature>
<keyword evidence="4" id="KW-1185">Reference proteome</keyword>
<organism evidence="3 4">
    <name type="scientific">Hibiscus syriacus</name>
    <name type="common">Rose of Sharon</name>
    <dbReference type="NCBI Taxonomy" id="106335"/>
    <lineage>
        <taxon>Eukaryota</taxon>
        <taxon>Viridiplantae</taxon>
        <taxon>Streptophyta</taxon>
        <taxon>Embryophyta</taxon>
        <taxon>Tracheophyta</taxon>
        <taxon>Spermatophyta</taxon>
        <taxon>Magnoliopsida</taxon>
        <taxon>eudicotyledons</taxon>
        <taxon>Gunneridae</taxon>
        <taxon>Pentapetalae</taxon>
        <taxon>rosids</taxon>
        <taxon>malvids</taxon>
        <taxon>Malvales</taxon>
        <taxon>Malvaceae</taxon>
        <taxon>Malvoideae</taxon>
        <taxon>Hibiscus</taxon>
    </lineage>
</organism>
<evidence type="ECO:0000313" key="3">
    <source>
        <dbReference type="EMBL" id="KAE8732661.1"/>
    </source>
</evidence>
<evidence type="ECO:0000256" key="1">
    <source>
        <dbReference type="SAM" id="Coils"/>
    </source>
</evidence>
<proteinExistence type="predicted"/>
<reference evidence="3" key="1">
    <citation type="submission" date="2019-09" db="EMBL/GenBank/DDBJ databases">
        <title>Draft genome information of white flower Hibiscus syriacus.</title>
        <authorList>
            <person name="Kim Y.-M."/>
        </authorList>
    </citation>
    <scope>NUCLEOTIDE SEQUENCE [LARGE SCALE GENOMIC DNA]</scope>
    <source>
        <strain evidence="3">YM2019G1</strain>
    </source>
</reference>
<dbReference type="Proteomes" id="UP000436088">
    <property type="component" value="Unassembled WGS sequence"/>
</dbReference>